<sequence>MAEKLQVFVTTLGGKGSSLSSSSVYAIANGLAQVRIDSSAFSRLATFDNRTPTIKDYQFNFSNHLTTEESRAFVAVLLNKLLIISGSACIRTVLPVRIAEALNTKNSQSLEIESLDLTEEEAATLETLGLTSSMYGVFALLDHQTAALSTIADAVAALSCDALKADVTAFNLMDSGDGYTAKDEIGVCGDMKVLLNGSKLTGKVEINAVSKIPKIHGCLREQAKLVHSKTRVELNSAVKAGKGGPGSVAGAAGMVRTALLPLAAALWDLGTCSFDRSKSNLYSMGSDDLRSSLGGLFEKKCPSNDSLKNEFKLFSELVFEGEENYGKLAHQVNVLLGLVWKVVAWEAIIAYVSLEGAELNESKSTEVNGEEKAKVDKKSEKKRKVVMGKGTSVMIQLIKNRLSKLDACGSSGLLEKWVEDLLSFMDPKDIEFDSLLIKVKEIVESNETRRLPKLPKGTRDFAKEQMAIRKKAFSIIEDVFERHGATALDTPVFELRETLMGKYGEDSKLIFDLADQVEEKGLTIEAADKIGDFVKERGSPLELLSKLKSEGSEFLDNNASVDALNDLEILFKALDKSKCIDKVTFDLSLARGLDYYTGVIYEAVFKGGAQTTRATKTEVLVSILGDDLIQAAELASELWDAKIKAEYLVAKRPDKHFRHAEESKIPWMLMVGERQVKEGTVRLKDVESKAEDVIQRGSVVEELRRRLSP</sequence>
<gene>
    <name evidence="11" type="ORF">G4B88_004522</name>
</gene>
<proteinExistence type="inferred from homology"/>
<accession>A0A7J6DRS7</accession>
<dbReference type="SUPFAM" id="SSF55681">
    <property type="entry name" value="Class II aaRS and biotin synthetases"/>
    <property type="match status" value="2"/>
</dbReference>
<dbReference type="InterPro" id="IPR045864">
    <property type="entry name" value="aa-tRNA-synth_II/BPL/LPL"/>
</dbReference>
<dbReference type="EC" id="6.1.1.21" evidence="2"/>
<comment type="similarity">
    <text evidence="1">Belongs to the class-II aminoacyl-tRNA synthetase family.</text>
</comment>
<dbReference type="GO" id="GO:0005739">
    <property type="term" value="C:mitochondrion"/>
    <property type="evidence" value="ECO:0007669"/>
    <property type="project" value="TreeGrafter"/>
</dbReference>
<comment type="caution">
    <text evidence="11">The sequence shown here is derived from an EMBL/GenBank/DDBJ whole genome shotgun (WGS) entry which is preliminary data.</text>
</comment>
<dbReference type="GO" id="GO:0004821">
    <property type="term" value="F:histidine-tRNA ligase activity"/>
    <property type="evidence" value="ECO:0007669"/>
    <property type="project" value="UniProtKB-EC"/>
</dbReference>
<keyword evidence="5" id="KW-0067">ATP-binding</keyword>
<evidence type="ECO:0000256" key="5">
    <source>
        <dbReference type="ARBA" id="ARBA00022840"/>
    </source>
</evidence>
<dbReference type="InterPro" id="IPR033656">
    <property type="entry name" value="HisRS_anticodon"/>
</dbReference>
<feature type="domain" description="Class II Histidinyl-tRNA synthetase (HisRS)-like catalytic core" evidence="10">
    <location>
        <begin position="547"/>
        <end position="608"/>
    </location>
</feature>
<dbReference type="Proteomes" id="UP000583929">
    <property type="component" value="Unassembled WGS sequence"/>
</dbReference>
<feature type="domain" description="Anticodon-binding" evidence="9">
    <location>
        <begin position="619"/>
        <end position="705"/>
    </location>
</feature>
<dbReference type="GO" id="GO:0006427">
    <property type="term" value="P:histidyl-tRNA aminoacylation"/>
    <property type="evidence" value="ECO:0007669"/>
    <property type="project" value="TreeGrafter"/>
</dbReference>
<dbReference type="SUPFAM" id="SSF52954">
    <property type="entry name" value="Class II aaRS ABD-related"/>
    <property type="match status" value="1"/>
</dbReference>
<evidence type="ECO:0000256" key="6">
    <source>
        <dbReference type="ARBA" id="ARBA00022917"/>
    </source>
</evidence>
<keyword evidence="7" id="KW-0030">Aminoacyl-tRNA synthetase</keyword>
<evidence type="ECO:0000259" key="10">
    <source>
        <dbReference type="Pfam" id="PF13393"/>
    </source>
</evidence>
<evidence type="ECO:0000313" key="11">
    <source>
        <dbReference type="EMBL" id="KAF4348798.1"/>
    </source>
</evidence>
<name>A0A7J6DRS7_CANSA</name>
<dbReference type="InterPro" id="IPR036621">
    <property type="entry name" value="Anticodon-bd_dom_sf"/>
</dbReference>
<dbReference type="CDD" id="cd00859">
    <property type="entry name" value="HisRS_anticodon"/>
    <property type="match status" value="1"/>
</dbReference>
<dbReference type="InterPro" id="IPR004154">
    <property type="entry name" value="Anticodon-bd"/>
</dbReference>
<keyword evidence="6" id="KW-0648">Protein biosynthesis</keyword>
<dbReference type="AlphaFoldDB" id="A0A7J6DRS7"/>
<dbReference type="SUPFAM" id="SSF48557">
    <property type="entry name" value="L-aspartase-like"/>
    <property type="match status" value="1"/>
</dbReference>
<evidence type="ECO:0000256" key="8">
    <source>
        <dbReference type="ARBA" id="ARBA00047639"/>
    </source>
</evidence>
<dbReference type="InterPro" id="IPR008948">
    <property type="entry name" value="L-Aspartase-like"/>
</dbReference>
<dbReference type="GO" id="GO:0003723">
    <property type="term" value="F:RNA binding"/>
    <property type="evidence" value="ECO:0007669"/>
    <property type="project" value="TreeGrafter"/>
</dbReference>
<evidence type="ECO:0000256" key="4">
    <source>
        <dbReference type="ARBA" id="ARBA00022741"/>
    </source>
</evidence>
<keyword evidence="12" id="KW-1185">Reference proteome</keyword>
<comment type="catalytic activity">
    <reaction evidence="8">
        <text>tRNA(His) + L-histidine + ATP = L-histidyl-tRNA(His) + AMP + diphosphate + H(+)</text>
        <dbReference type="Rhea" id="RHEA:17313"/>
        <dbReference type="Rhea" id="RHEA-COMP:9665"/>
        <dbReference type="Rhea" id="RHEA-COMP:9689"/>
        <dbReference type="ChEBI" id="CHEBI:15378"/>
        <dbReference type="ChEBI" id="CHEBI:30616"/>
        <dbReference type="ChEBI" id="CHEBI:33019"/>
        <dbReference type="ChEBI" id="CHEBI:57595"/>
        <dbReference type="ChEBI" id="CHEBI:78442"/>
        <dbReference type="ChEBI" id="CHEBI:78527"/>
        <dbReference type="ChEBI" id="CHEBI:456215"/>
        <dbReference type="EC" id="6.1.1.21"/>
    </reaction>
</comment>
<evidence type="ECO:0000259" key="9">
    <source>
        <dbReference type="Pfam" id="PF03129"/>
    </source>
</evidence>
<dbReference type="Gene3D" id="3.30.930.10">
    <property type="entry name" value="Bira Bifunctional Protein, Domain 2"/>
    <property type="match status" value="2"/>
</dbReference>
<dbReference type="Gene3D" id="1.20.200.10">
    <property type="entry name" value="Fumarase/aspartase (Central domain)"/>
    <property type="match status" value="1"/>
</dbReference>
<keyword evidence="4" id="KW-0547">Nucleotide-binding</keyword>
<dbReference type="Gene3D" id="3.40.50.800">
    <property type="entry name" value="Anticodon-binding domain"/>
    <property type="match status" value="1"/>
</dbReference>
<protein>
    <recommendedName>
        <fullName evidence="2">histidine--tRNA ligase</fullName>
        <ecNumber evidence="2">6.1.1.21</ecNumber>
    </recommendedName>
</protein>
<dbReference type="Pfam" id="PF13393">
    <property type="entry name" value="tRNA-synt_His"/>
    <property type="match status" value="1"/>
</dbReference>
<dbReference type="GO" id="GO:0005829">
    <property type="term" value="C:cytosol"/>
    <property type="evidence" value="ECO:0007669"/>
    <property type="project" value="TreeGrafter"/>
</dbReference>
<dbReference type="GO" id="GO:0032543">
    <property type="term" value="P:mitochondrial translation"/>
    <property type="evidence" value="ECO:0007669"/>
    <property type="project" value="TreeGrafter"/>
</dbReference>
<evidence type="ECO:0000313" key="12">
    <source>
        <dbReference type="Proteomes" id="UP000583929"/>
    </source>
</evidence>
<evidence type="ECO:0000256" key="3">
    <source>
        <dbReference type="ARBA" id="ARBA00022598"/>
    </source>
</evidence>
<dbReference type="GO" id="GO:0005524">
    <property type="term" value="F:ATP binding"/>
    <property type="evidence" value="ECO:0007669"/>
    <property type="project" value="UniProtKB-KW"/>
</dbReference>
<evidence type="ECO:0000256" key="1">
    <source>
        <dbReference type="ARBA" id="ARBA00008226"/>
    </source>
</evidence>
<dbReference type="PANTHER" id="PTHR11476">
    <property type="entry name" value="HISTIDYL-TRNA SYNTHETASE"/>
    <property type="match status" value="1"/>
</dbReference>
<keyword evidence="3" id="KW-0436">Ligase</keyword>
<dbReference type="Pfam" id="PF03129">
    <property type="entry name" value="HGTP_anticodon"/>
    <property type="match status" value="1"/>
</dbReference>
<dbReference type="InterPro" id="IPR041715">
    <property type="entry name" value="HisRS-like_core"/>
</dbReference>
<evidence type="ECO:0000256" key="2">
    <source>
        <dbReference type="ARBA" id="ARBA00012815"/>
    </source>
</evidence>
<dbReference type="FunFam" id="3.40.50.800:FF:000012">
    <property type="entry name" value="Histidine--tRNA ligase, cytoplasmic"/>
    <property type="match status" value="1"/>
</dbReference>
<evidence type="ECO:0000256" key="7">
    <source>
        <dbReference type="ARBA" id="ARBA00023146"/>
    </source>
</evidence>
<reference evidence="11 12" key="1">
    <citation type="journal article" date="2020" name="bioRxiv">
        <title>Sequence and annotation of 42 cannabis genomes reveals extensive copy number variation in cannabinoid synthesis and pathogen resistance genes.</title>
        <authorList>
            <person name="Mckernan K.J."/>
            <person name="Helbert Y."/>
            <person name="Kane L.T."/>
            <person name="Ebling H."/>
            <person name="Zhang L."/>
            <person name="Liu B."/>
            <person name="Eaton Z."/>
            <person name="Mclaughlin S."/>
            <person name="Kingan S."/>
            <person name="Baybayan P."/>
            <person name="Concepcion G."/>
            <person name="Jordan M."/>
            <person name="Riva A."/>
            <person name="Barbazuk W."/>
            <person name="Harkins T."/>
        </authorList>
    </citation>
    <scope>NUCLEOTIDE SEQUENCE [LARGE SCALE GENOMIC DNA]</scope>
    <source>
        <strain evidence="12">cv. Jamaican Lion 4</strain>
        <tissue evidence="11">Leaf</tissue>
    </source>
</reference>
<organism evidence="11 12">
    <name type="scientific">Cannabis sativa</name>
    <name type="common">Hemp</name>
    <name type="synonym">Marijuana</name>
    <dbReference type="NCBI Taxonomy" id="3483"/>
    <lineage>
        <taxon>Eukaryota</taxon>
        <taxon>Viridiplantae</taxon>
        <taxon>Streptophyta</taxon>
        <taxon>Embryophyta</taxon>
        <taxon>Tracheophyta</taxon>
        <taxon>Spermatophyta</taxon>
        <taxon>Magnoliopsida</taxon>
        <taxon>eudicotyledons</taxon>
        <taxon>Gunneridae</taxon>
        <taxon>Pentapetalae</taxon>
        <taxon>rosids</taxon>
        <taxon>fabids</taxon>
        <taxon>Rosales</taxon>
        <taxon>Cannabaceae</taxon>
        <taxon>Cannabis</taxon>
    </lineage>
</organism>
<dbReference type="PANTHER" id="PTHR11476:SF7">
    <property type="entry name" value="HISTIDINE--TRNA LIGASE"/>
    <property type="match status" value="1"/>
</dbReference>
<dbReference type="EMBL" id="JAATIQ010000669">
    <property type="protein sequence ID" value="KAF4348798.1"/>
    <property type="molecule type" value="Genomic_DNA"/>
</dbReference>